<feature type="domain" description="Tyr recombinase" evidence="4">
    <location>
        <begin position="129"/>
        <end position="312"/>
    </location>
</feature>
<evidence type="ECO:0000313" key="5">
    <source>
        <dbReference type="EMBL" id="SEF39218.1"/>
    </source>
</evidence>
<reference evidence="6" key="1">
    <citation type="submission" date="2016-10" db="EMBL/GenBank/DDBJ databases">
        <authorList>
            <person name="Varghese N."/>
            <person name="Submissions S."/>
        </authorList>
    </citation>
    <scope>NUCLEOTIDE SEQUENCE [LARGE SCALE GENOMIC DNA]</scope>
    <source>
        <strain evidence="6">CGMCC 1.7062</strain>
    </source>
</reference>
<sequence>MKKDVPKVTNHKQISRFSALLKNSINAAEFDEMTSGYYSKSSNLAMSKDWRIFNDFCVTKNRKSLPASVATVKEFISHERANRKYSSLKRYTVTISLVHYLFDFKDPVKNREIGLLLQDIQVSTMDKVKQTVPLSEHHLEQLNAKLQSSQDIKDIRDLAIYHVMFECALKRNELKRLEINSVRIDDDICILSIDESHYRLSETAKNALCRWLAITPYSVLFSAIDRHGNISANVLNDSSVYRVLRRASDLLALPAQLSFSSQSGRVGAVQKLSNEGYRIKEIQDFGRWASPAMPLQYSGNRQSAEKEKSKFKDDNKYD</sequence>
<feature type="region of interest" description="Disordered" evidence="3">
    <location>
        <begin position="293"/>
        <end position="318"/>
    </location>
</feature>
<dbReference type="InterPro" id="IPR002104">
    <property type="entry name" value="Integrase_catalytic"/>
</dbReference>
<dbReference type="InterPro" id="IPR011010">
    <property type="entry name" value="DNA_brk_join_enz"/>
</dbReference>
<keyword evidence="1" id="KW-0238">DNA-binding</keyword>
<dbReference type="GO" id="GO:0006310">
    <property type="term" value="P:DNA recombination"/>
    <property type="evidence" value="ECO:0007669"/>
    <property type="project" value="UniProtKB-KW"/>
</dbReference>
<dbReference type="AlphaFoldDB" id="A0A1H5RNA8"/>
<evidence type="ECO:0000256" key="2">
    <source>
        <dbReference type="ARBA" id="ARBA00023172"/>
    </source>
</evidence>
<dbReference type="SUPFAM" id="SSF56349">
    <property type="entry name" value="DNA breaking-rejoining enzymes"/>
    <property type="match status" value="1"/>
</dbReference>
<accession>A0A1H5RNA8</accession>
<dbReference type="GO" id="GO:0015074">
    <property type="term" value="P:DNA integration"/>
    <property type="evidence" value="ECO:0007669"/>
    <property type="project" value="InterPro"/>
</dbReference>
<dbReference type="EMBL" id="FNVG01000001">
    <property type="protein sequence ID" value="SEF39218.1"/>
    <property type="molecule type" value="Genomic_DNA"/>
</dbReference>
<dbReference type="InterPro" id="IPR013762">
    <property type="entry name" value="Integrase-like_cat_sf"/>
</dbReference>
<feature type="compositionally biased region" description="Basic and acidic residues" evidence="3">
    <location>
        <begin position="303"/>
        <end position="318"/>
    </location>
</feature>
<gene>
    <name evidence="5" type="ORF">SAMN04488244_1015</name>
</gene>
<evidence type="ECO:0000256" key="1">
    <source>
        <dbReference type="ARBA" id="ARBA00023125"/>
    </source>
</evidence>
<keyword evidence="6" id="KW-1185">Reference proteome</keyword>
<keyword evidence="2" id="KW-0233">DNA recombination</keyword>
<organism evidence="5 6">
    <name type="scientific">Vibrio hangzhouensis</name>
    <dbReference type="NCBI Taxonomy" id="462991"/>
    <lineage>
        <taxon>Bacteria</taxon>
        <taxon>Pseudomonadati</taxon>
        <taxon>Pseudomonadota</taxon>
        <taxon>Gammaproteobacteria</taxon>
        <taxon>Vibrionales</taxon>
        <taxon>Vibrionaceae</taxon>
        <taxon>Vibrio</taxon>
    </lineage>
</organism>
<dbReference type="InterPro" id="IPR010998">
    <property type="entry name" value="Integrase_recombinase_N"/>
</dbReference>
<dbReference type="Proteomes" id="UP000236721">
    <property type="component" value="Unassembled WGS sequence"/>
</dbReference>
<dbReference type="Gene3D" id="1.10.150.130">
    <property type="match status" value="1"/>
</dbReference>
<dbReference type="RefSeq" id="WP_103878277.1">
    <property type="nucleotide sequence ID" value="NZ_FNVG01000001.1"/>
</dbReference>
<dbReference type="OrthoDB" id="5914130at2"/>
<dbReference type="Pfam" id="PF00589">
    <property type="entry name" value="Phage_integrase"/>
    <property type="match status" value="1"/>
</dbReference>
<name>A0A1H5RNA8_9VIBR</name>
<evidence type="ECO:0000256" key="3">
    <source>
        <dbReference type="SAM" id="MobiDB-lite"/>
    </source>
</evidence>
<evidence type="ECO:0000259" key="4">
    <source>
        <dbReference type="PROSITE" id="PS51898"/>
    </source>
</evidence>
<evidence type="ECO:0000313" key="6">
    <source>
        <dbReference type="Proteomes" id="UP000236721"/>
    </source>
</evidence>
<dbReference type="Gene3D" id="1.10.443.10">
    <property type="entry name" value="Intergrase catalytic core"/>
    <property type="match status" value="1"/>
</dbReference>
<dbReference type="SUPFAM" id="SSF47823">
    <property type="entry name" value="lambda integrase-like, N-terminal domain"/>
    <property type="match status" value="1"/>
</dbReference>
<proteinExistence type="predicted"/>
<protein>
    <submittedName>
        <fullName evidence="5">Phage integrase family protein</fullName>
    </submittedName>
</protein>
<dbReference type="PROSITE" id="PS51898">
    <property type="entry name" value="TYR_RECOMBINASE"/>
    <property type="match status" value="1"/>
</dbReference>
<dbReference type="GO" id="GO:0003677">
    <property type="term" value="F:DNA binding"/>
    <property type="evidence" value="ECO:0007669"/>
    <property type="project" value="UniProtKB-KW"/>
</dbReference>